<dbReference type="Gene3D" id="1.25.40.10">
    <property type="entry name" value="Tetratricopeptide repeat domain"/>
    <property type="match status" value="1"/>
</dbReference>
<dbReference type="SUPFAM" id="SSF48452">
    <property type="entry name" value="TPR-like"/>
    <property type="match status" value="1"/>
</dbReference>
<sequence>MQTKNPKLTRMCRMNEERRGVYPFCAPCTAASEAWAAGTAGPMGSRFYGHRDVCENCGSSVRTLYNTVLWLPVSKVGKFRIIPTGGRTYVGRKVVTRPLQTVVRQEPVSAIATYPELEADSGYKQAEAYWEQDEPGQALPFYQSALTEREKVLAADDPATLRVRLRVAQGLLATANYGRAIAWFELVTPQLTEVFGPHHELTRAATEATTGARLMVGGPRSEAQLLADIVAADEAGLLAGDPQLVRDRAALGRALLACGDISEALEALTQVVRDAAPGHPDTVVYRAALVDACEIADGRGKKREVQLAAAAREVLTGEAAPTSM</sequence>
<proteinExistence type="predicted"/>
<evidence type="ECO:0000313" key="1">
    <source>
        <dbReference type="EMBL" id="RZU10330.1"/>
    </source>
</evidence>
<comment type="caution">
    <text evidence="1">The sequence shown here is derived from an EMBL/GenBank/DDBJ whole genome shotgun (WGS) entry which is preliminary data.</text>
</comment>
<evidence type="ECO:0008006" key="3">
    <source>
        <dbReference type="Google" id="ProtNLM"/>
    </source>
</evidence>
<dbReference type="AlphaFoldDB" id="A0A4Q7WK33"/>
<organism evidence="1 2">
    <name type="scientific">Kribbella rubisoli</name>
    <dbReference type="NCBI Taxonomy" id="3075929"/>
    <lineage>
        <taxon>Bacteria</taxon>
        <taxon>Bacillati</taxon>
        <taxon>Actinomycetota</taxon>
        <taxon>Actinomycetes</taxon>
        <taxon>Propionibacteriales</taxon>
        <taxon>Kribbellaceae</taxon>
        <taxon>Kribbella</taxon>
    </lineage>
</organism>
<dbReference type="Proteomes" id="UP000292027">
    <property type="component" value="Unassembled WGS sequence"/>
</dbReference>
<keyword evidence="2" id="KW-1185">Reference proteome</keyword>
<name>A0A4Q7WK33_9ACTN</name>
<gene>
    <name evidence="1" type="ORF">EV645_6792</name>
</gene>
<protein>
    <recommendedName>
        <fullName evidence="3">Tetratricopeptide repeat protein</fullName>
    </recommendedName>
</protein>
<dbReference type="EMBL" id="SHKR01000016">
    <property type="protein sequence ID" value="RZU10330.1"/>
    <property type="molecule type" value="Genomic_DNA"/>
</dbReference>
<accession>A0A4Q7WK33</accession>
<evidence type="ECO:0000313" key="2">
    <source>
        <dbReference type="Proteomes" id="UP000292027"/>
    </source>
</evidence>
<dbReference type="InterPro" id="IPR011990">
    <property type="entry name" value="TPR-like_helical_dom_sf"/>
</dbReference>
<reference evidence="1 2" key="1">
    <citation type="journal article" date="2015" name="Stand. Genomic Sci.">
        <title>Genomic Encyclopedia of Bacterial and Archaeal Type Strains, Phase III: the genomes of soil and plant-associated and newly described type strains.</title>
        <authorList>
            <person name="Whitman W.B."/>
            <person name="Woyke T."/>
            <person name="Klenk H.P."/>
            <person name="Zhou Y."/>
            <person name="Lilburn T.G."/>
            <person name="Beck B.J."/>
            <person name="De Vos P."/>
            <person name="Vandamme P."/>
            <person name="Eisen J.A."/>
            <person name="Garrity G."/>
            <person name="Hugenholtz P."/>
            <person name="Kyrpides N.C."/>
        </authorList>
    </citation>
    <scope>NUCLEOTIDE SEQUENCE [LARGE SCALE GENOMIC DNA]</scope>
    <source>
        <strain evidence="1 2">VKM Ac-2540</strain>
    </source>
</reference>